<proteinExistence type="predicted"/>
<reference evidence="1 2" key="1">
    <citation type="submission" date="2022-12" db="EMBL/GenBank/DDBJ databases">
        <authorList>
            <person name="Muema E."/>
        </authorList>
    </citation>
    <scope>NUCLEOTIDE SEQUENCE [LARGE SCALE GENOMIC DNA]</scope>
    <source>
        <strain evidence="2">1326</strain>
    </source>
</reference>
<protein>
    <submittedName>
        <fullName evidence="1">Uncharacterized protein</fullName>
    </submittedName>
</protein>
<dbReference type="Proteomes" id="UP001387293">
    <property type="component" value="Unassembled WGS sequence"/>
</dbReference>
<gene>
    <name evidence="1" type="ORF">O7A60_18490</name>
</gene>
<dbReference type="RefSeq" id="WP_337107464.1">
    <property type="nucleotide sequence ID" value="NZ_JAPYKS010000013.1"/>
</dbReference>
<sequence>MSSLQEAEARAAVIAKELLPLITAALVRKAEPRPLSPREAAIMVACADVGRAVDRLEQTKFTAAERRARITLETAARNLRKLIDLREAKYARK</sequence>
<dbReference type="EMBL" id="JAPYKS010000013">
    <property type="protein sequence ID" value="MEI9410741.1"/>
    <property type="molecule type" value="Genomic_DNA"/>
</dbReference>
<evidence type="ECO:0000313" key="1">
    <source>
        <dbReference type="EMBL" id="MEI9410741.1"/>
    </source>
</evidence>
<keyword evidence="2" id="KW-1185">Reference proteome</keyword>
<name>A0ABU8L014_9HYPH</name>
<comment type="caution">
    <text evidence="1">The sequence shown here is derived from an EMBL/GenBank/DDBJ whole genome shotgun (WGS) entry which is preliminary data.</text>
</comment>
<organism evidence="1 2">
    <name type="scientific">Mesorhizobium salmacidum</name>
    <dbReference type="NCBI Taxonomy" id="3015171"/>
    <lineage>
        <taxon>Bacteria</taxon>
        <taxon>Pseudomonadati</taxon>
        <taxon>Pseudomonadota</taxon>
        <taxon>Alphaproteobacteria</taxon>
        <taxon>Hyphomicrobiales</taxon>
        <taxon>Phyllobacteriaceae</taxon>
        <taxon>Mesorhizobium</taxon>
    </lineage>
</organism>
<evidence type="ECO:0000313" key="2">
    <source>
        <dbReference type="Proteomes" id="UP001387293"/>
    </source>
</evidence>
<accession>A0ABU8L014</accession>